<dbReference type="EMBL" id="JBGFUD010001765">
    <property type="protein sequence ID" value="MFH4976729.1"/>
    <property type="molecule type" value="Genomic_DNA"/>
</dbReference>
<evidence type="ECO:0000259" key="4">
    <source>
        <dbReference type="PROSITE" id="PS50919"/>
    </source>
</evidence>
<dbReference type="SUPFAM" id="SSF82109">
    <property type="entry name" value="MIR domain"/>
    <property type="match status" value="1"/>
</dbReference>
<keyword evidence="3" id="KW-1133">Transmembrane helix</keyword>
<comment type="caution">
    <text evidence="5">The sequence shown here is derived from an EMBL/GenBank/DDBJ whole genome shotgun (WGS) entry which is preliminary data.</text>
</comment>
<protein>
    <recommendedName>
        <fullName evidence="4">MIR domain-containing protein</fullName>
    </recommendedName>
</protein>
<keyword evidence="2" id="KW-0677">Repeat</keyword>
<name>A0ABD6EHB1_9BILA</name>
<organism evidence="5 6">
    <name type="scientific">Gnathostoma spinigerum</name>
    <dbReference type="NCBI Taxonomy" id="75299"/>
    <lineage>
        <taxon>Eukaryota</taxon>
        <taxon>Metazoa</taxon>
        <taxon>Ecdysozoa</taxon>
        <taxon>Nematoda</taxon>
        <taxon>Chromadorea</taxon>
        <taxon>Rhabditida</taxon>
        <taxon>Spirurina</taxon>
        <taxon>Gnathostomatomorpha</taxon>
        <taxon>Gnathostomatoidea</taxon>
        <taxon>Gnathostomatidae</taxon>
        <taxon>Gnathostoma</taxon>
    </lineage>
</organism>
<dbReference type="InterPro" id="IPR036300">
    <property type="entry name" value="MIR_dom_sf"/>
</dbReference>
<dbReference type="SMART" id="SM00472">
    <property type="entry name" value="MIR"/>
    <property type="match status" value="3"/>
</dbReference>
<keyword evidence="1" id="KW-0732">Signal</keyword>
<gene>
    <name evidence="5" type="ORF">AB6A40_003438</name>
</gene>
<feature type="domain" description="MIR" evidence="4">
    <location>
        <begin position="112"/>
        <end position="168"/>
    </location>
</feature>
<evidence type="ECO:0000313" key="6">
    <source>
        <dbReference type="Proteomes" id="UP001608902"/>
    </source>
</evidence>
<keyword evidence="6" id="KW-1185">Reference proteome</keyword>
<dbReference type="Proteomes" id="UP001608902">
    <property type="component" value="Unassembled WGS sequence"/>
</dbReference>
<evidence type="ECO:0000256" key="2">
    <source>
        <dbReference type="ARBA" id="ARBA00022737"/>
    </source>
</evidence>
<feature type="transmembrane region" description="Helical" evidence="3">
    <location>
        <begin position="25"/>
        <end position="47"/>
    </location>
</feature>
<feature type="domain" description="MIR" evidence="4">
    <location>
        <begin position="169"/>
        <end position="223"/>
    </location>
</feature>
<proteinExistence type="predicted"/>
<feature type="domain" description="MIR" evidence="4">
    <location>
        <begin position="50"/>
        <end position="104"/>
    </location>
</feature>
<accession>A0ABD6EHB1</accession>
<dbReference type="Gene3D" id="2.80.10.50">
    <property type="match status" value="1"/>
</dbReference>
<evidence type="ECO:0000313" key="5">
    <source>
        <dbReference type="EMBL" id="MFH4976729.1"/>
    </source>
</evidence>
<evidence type="ECO:0000256" key="3">
    <source>
        <dbReference type="SAM" id="Phobius"/>
    </source>
</evidence>
<dbReference type="InterPro" id="IPR016093">
    <property type="entry name" value="MIR_motif"/>
</dbReference>
<reference evidence="5 6" key="1">
    <citation type="submission" date="2024-08" db="EMBL/GenBank/DDBJ databases">
        <title>Gnathostoma spinigerum genome.</title>
        <authorList>
            <person name="Gonzalez-Bertolin B."/>
            <person name="Monzon S."/>
            <person name="Zaballos A."/>
            <person name="Jimenez P."/>
            <person name="Dekumyoy P."/>
            <person name="Varona S."/>
            <person name="Cuesta I."/>
            <person name="Sumanam S."/>
            <person name="Adisakwattana P."/>
            <person name="Gasser R.B."/>
            <person name="Hernandez-Gonzalez A."/>
            <person name="Young N.D."/>
            <person name="Perteguer M.J."/>
        </authorList>
    </citation>
    <scope>NUCLEOTIDE SEQUENCE [LARGE SCALE GENOMIC DNA]</scope>
    <source>
        <strain evidence="5">AL3</strain>
        <tissue evidence="5">Liver</tissue>
    </source>
</reference>
<dbReference type="Pfam" id="PF02815">
    <property type="entry name" value="MIR"/>
    <property type="match status" value="1"/>
</dbReference>
<keyword evidence="3" id="KW-0472">Membrane</keyword>
<keyword evidence="3" id="KW-0812">Transmembrane</keyword>
<dbReference type="PROSITE" id="PS50919">
    <property type="entry name" value="MIR"/>
    <property type="match status" value="3"/>
</dbReference>
<dbReference type="AlphaFoldDB" id="A0ABD6EHB1"/>
<dbReference type="PANTHER" id="PTHR46809:SF2">
    <property type="entry name" value="GH21273P"/>
    <property type="match status" value="1"/>
</dbReference>
<evidence type="ECO:0000256" key="1">
    <source>
        <dbReference type="ARBA" id="ARBA00022729"/>
    </source>
</evidence>
<sequence length="248" mass="28335">MDWLHELWFENLYETFMMTSDKLTFYSSPVAVMRLYLVWLSFFFASLKAESEVTCMSVVKLKNDREGVMLHSHDVKYGSGSGQQSVTGMVDEDDVNSHWQILPAQRKSCSRGEPIKCGEKIRLHHLSTGCYLHSHMFPAPLSRGYQEVSCFGNNDESDSGDNWIVVCNTDDWYRDESVKLKHDDTGYFLATSGEQYGRPISGQREVVAMSSPNSAALWRSVQGVYMVKAEDETENTEEDIDSRRHVEL</sequence>
<dbReference type="PANTHER" id="PTHR46809">
    <property type="entry name" value="STROMAL CELL-DERIVED FACTOR 2-LIKE PROTEIN"/>
    <property type="match status" value="1"/>
</dbReference>